<keyword evidence="2" id="KW-1003">Cell membrane</keyword>
<name>A0A4Y3IV10_9VIBR</name>
<evidence type="ECO:0000256" key="5">
    <source>
        <dbReference type="ARBA" id="ARBA00023136"/>
    </source>
</evidence>
<organism evidence="9 10">
    <name type="scientific">Vibrio comitans NBRC 102076</name>
    <dbReference type="NCBI Taxonomy" id="1219078"/>
    <lineage>
        <taxon>Bacteria</taxon>
        <taxon>Pseudomonadati</taxon>
        <taxon>Pseudomonadota</taxon>
        <taxon>Gammaproteobacteria</taxon>
        <taxon>Vibrionales</taxon>
        <taxon>Vibrionaceae</taxon>
        <taxon>Vibrio</taxon>
    </lineage>
</organism>
<feature type="transmembrane region" description="Helical" evidence="6">
    <location>
        <begin position="241"/>
        <end position="257"/>
    </location>
</feature>
<evidence type="ECO:0000259" key="7">
    <source>
        <dbReference type="Pfam" id="PF03553"/>
    </source>
</evidence>
<dbReference type="GO" id="GO:0005886">
    <property type="term" value="C:plasma membrane"/>
    <property type="evidence" value="ECO:0007669"/>
    <property type="project" value="UniProtKB-SubCell"/>
</dbReference>
<dbReference type="InterPro" id="IPR032813">
    <property type="entry name" value="Na_H_antiport_N"/>
</dbReference>
<evidence type="ECO:0000256" key="3">
    <source>
        <dbReference type="ARBA" id="ARBA00022692"/>
    </source>
</evidence>
<feature type="transmembrane region" description="Helical" evidence="6">
    <location>
        <begin position="149"/>
        <end position="175"/>
    </location>
</feature>
<keyword evidence="3 6" id="KW-0812">Transmembrane</keyword>
<feature type="transmembrane region" description="Helical" evidence="6">
    <location>
        <begin position="363"/>
        <end position="388"/>
    </location>
</feature>
<feature type="transmembrane region" description="Helical" evidence="6">
    <location>
        <begin position="119"/>
        <end position="137"/>
    </location>
</feature>
<dbReference type="Pfam" id="PF13726">
    <property type="entry name" value="Na_H_antiport_2"/>
    <property type="match status" value="1"/>
</dbReference>
<comment type="caution">
    <text evidence="9">The sequence shown here is derived from an EMBL/GenBank/DDBJ whole genome shotgun (WGS) entry which is preliminary data.</text>
</comment>
<keyword evidence="5 6" id="KW-0472">Membrane</keyword>
<gene>
    <name evidence="9" type="ORF">VCO01S_37530</name>
</gene>
<sequence>MNPVVISVCIMLLLALMRVNVVVALTFSAIVGGLSAGMNITDTIAAFEGGLGGGATIALSYAMLGTFAVAISKSGITDLLAQSVIKRINGQENDAASTGLKYGVLVALILVTMSSQNVIPVHIAFIPILIPPLLAVFSKLNIDRRMIACVLTFGLVTPYMVLPIGFGGIFLNNILLKNLNDNGLQNITASDVPMAMLLPALGMITGLLVAIFVSYRKPRTYKETDITHVDAEPSHINKKHILVAVVAIVAALSVQLYTGSMIIGGLAGFMVFTFGGVIAWKETQDVFTRGVHMMAMIGFIMIAAAGFAAVMKATGGVETLVEALSTSIGDNKPLAALLMLIVGLLVTMGIGSSFSTIPIIATIYVPLATAFGFSPMAIVALVGTAAALGDAGSPASDSTLGPTSGLNADGQHEHIWQTVVPTFIHYNIPLIIFGWVAAMVL</sequence>
<dbReference type="OrthoDB" id="9772446at2"/>
<keyword evidence="10" id="KW-1185">Reference proteome</keyword>
<accession>A0A4Y3IV10</accession>
<dbReference type="RefSeq" id="WP_141273423.1">
    <property type="nucleotide sequence ID" value="NZ_BJLH01000022.1"/>
</dbReference>
<evidence type="ECO:0000256" key="6">
    <source>
        <dbReference type="SAM" id="Phobius"/>
    </source>
</evidence>
<evidence type="ECO:0000259" key="8">
    <source>
        <dbReference type="Pfam" id="PF13726"/>
    </source>
</evidence>
<evidence type="ECO:0000313" key="10">
    <source>
        <dbReference type="Proteomes" id="UP000318242"/>
    </source>
</evidence>
<feature type="transmembrane region" description="Helical" evidence="6">
    <location>
        <begin position="195"/>
        <end position="215"/>
    </location>
</feature>
<dbReference type="PANTHER" id="PTHR37821">
    <property type="entry name" value="AMINO ACID TRANSPORTER YUIF-RELATED"/>
    <property type="match status" value="1"/>
</dbReference>
<evidence type="ECO:0000256" key="1">
    <source>
        <dbReference type="ARBA" id="ARBA00004651"/>
    </source>
</evidence>
<reference evidence="9 10" key="1">
    <citation type="submission" date="2019-06" db="EMBL/GenBank/DDBJ databases">
        <title>Whole genome shotgun sequence of Vibrio comitans NBRC 102076.</title>
        <authorList>
            <person name="Hosoyama A."/>
            <person name="Uohara A."/>
            <person name="Ohji S."/>
            <person name="Ichikawa N."/>
        </authorList>
    </citation>
    <scope>NUCLEOTIDE SEQUENCE [LARGE SCALE GENOMIC DNA]</scope>
    <source>
        <strain evidence="9 10">NBRC 102076</strain>
    </source>
</reference>
<dbReference type="InterPro" id="IPR052576">
    <property type="entry name" value="AA_Transporter-Related"/>
</dbReference>
<feature type="transmembrane region" description="Helical" evidence="6">
    <location>
        <begin position="52"/>
        <end position="72"/>
    </location>
</feature>
<dbReference type="EMBL" id="BJLH01000022">
    <property type="protein sequence ID" value="GEA62560.1"/>
    <property type="molecule type" value="Genomic_DNA"/>
</dbReference>
<dbReference type="AlphaFoldDB" id="A0A4Y3IV10"/>
<dbReference type="InterPro" id="IPR018461">
    <property type="entry name" value="Na/H_Antiport_NhaC-like_C"/>
</dbReference>
<feature type="transmembrane region" description="Helical" evidence="6">
    <location>
        <begin position="423"/>
        <end position="440"/>
    </location>
</feature>
<feature type="domain" description="Putative Na+/H+ antiporter N-terminal" evidence="8">
    <location>
        <begin position="2"/>
        <end position="88"/>
    </location>
</feature>
<dbReference type="PANTHER" id="PTHR37821:SF1">
    <property type="entry name" value="AMINO ACID TRANSPORTER YUIF-RELATED"/>
    <property type="match status" value="1"/>
</dbReference>
<feature type="transmembrane region" description="Helical" evidence="6">
    <location>
        <begin position="333"/>
        <end position="351"/>
    </location>
</feature>
<keyword evidence="4 6" id="KW-1133">Transmembrane helix</keyword>
<dbReference type="Pfam" id="PF03553">
    <property type="entry name" value="Na_H_antiporter"/>
    <property type="match status" value="1"/>
</dbReference>
<evidence type="ECO:0000313" key="9">
    <source>
        <dbReference type="EMBL" id="GEA62560.1"/>
    </source>
</evidence>
<protein>
    <submittedName>
        <fullName evidence="9">Putative membrane protein</fullName>
    </submittedName>
</protein>
<dbReference type="Proteomes" id="UP000318242">
    <property type="component" value="Unassembled WGS sequence"/>
</dbReference>
<proteinExistence type="predicted"/>
<feature type="transmembrane region" description="Helical" evidence="6">
    <location>
        <begin position="292"/>
        <end position="313"/>
    </location>
</feature>
<feature type="transmembrane region" description="Helical" evidence="6">
    <location>
        <begin position="263"/>
        <end position="280"/>
    </location>
</feature>
<comment type="subcellular location">
    <subcellularLocation>
        <location evidence="1">Cell membrane</location>
        <topology evidence="1">Multi-pass membrane protein</topology>
    </subcellularLocation>
</comment>
<evidence type="ECO:0000256" key="2">
    <source>
        <dbReference type="ARBA" id="ARBA00022475"/>
    </source>
</evidence>
<evidence type="ECO:0000256" key="4">
    <source>
        <dbReference type="ARBA" id="ARBA00022989"/>
    </source>
</evidence>
<feature type="domain" description="Na+/H+ antiporter NhaC-like C-terminal" evidence="7">
    <location>
        <begin position="150"/>
        <end position="435"/>
    </location>
</feature>